<feature type="binding site" evidence="13">
    <location>
        <position position="188"/>
    </location>
    <ligand>
        <name>ATP</name>
        <dbReference type="ChEBI" id="CHEBI:30616"/>
    </ligand>
</feature>
<evidence type="ECO:0000259" key="16">
    <source>
        <dbReference type="Pfam" id="PF02540"/>
    </source>
</evidence>
<feature type="binding site" evidence="13">
    <location>
        <begin position="46"/>
        <end position="53"/>
    </location>
    <ligand>
        <name>ATP</name>
        <dbReference type="ChEBI" id="CHEBI:30616"/>
    </ligand>
</feature>
<evidence type="ECO:0000256" key="8">
    <source>
        <dbReference type="ARBA" id="ARBA00023027"/>
    </source>
</evidence>
<feature type="binding site" evidence="13">
    <location>
        <position position="210"/>
    </location>
    <ligand>
        <name>ATP</name>
        <dbReference type="ChEBI" id="CHEBI:30616"/>
    </ligand>
</feature>
<evidence type="ECO:0000256" key="12">
    <source>
        <dbReference type="ARBA" id="ARBA00070926"/>
    </source>
</evidence>
<evidence type="ECO:0000313" key="18">
    <source>
        <dbReference type="Proteomes" id="UP000179540"/>
    </source>
</evidence>
<dbReference type="GO" id="GO:0009435">
    <property type="term" value="P:NAD+ biosynthetic process"/>
    <property type="evidence" value="ECO:0007669"/>
    <property type="project" value="UniProtKB-UniRule"/>
</dbReference>
<feature type="binding site" evidence="13">
    <location>
        <position position="52"/>
    </location>
    <ligand>
        <name>Mg(2+)</name>
        <dbReference type="ChEBI" id="CHEBI:18420"/>
    </ligand>
</feature>
<dbReference type="GO" id="GO:0008795">
    <property type="term" value="F:NAD+ synthase activity"/>
    <property type="evidence" value="ECO:0007669"/>
    <property type="project" value="UniProtKB-UniRule"/>
</dbReference>
<comment type="function">
    <text evidence="10 13">Catalyzes the ATP-dependent amidation of deamido-NAD to form NAD. Uses ammonia as a nitrogen source.</text>
</comment>
<dbReference type="GO" id="GO:0046872">
    <property type="term" value="F:metal ion binding"/>
    <property type="evidence" value="ECO:0007669"/>
    <property type="project" value="UniProtKB-KW"/>
</dbReference>
<dbReference type="HAMAP" id="MF_00193">
    <property type="entry name" value="NadE_ammonia_dep"/>
    <property type="match status" value="1"/>
</dbReference>
<dbReference type="NCBIfam" id="TIGR00552">
    <property type="entry name" value="nadE"/>
    <property type="match status" value="1"/>
</dbReference>
<dbReference type="Proteomes" id="UP000179540">
    <property type="component" value="Unassembled WGS sequence"/>
</dbReference>
<evidence type="ECO:0000256" key="9">
    <source>
        <dbReference type="ARBA" id="ARBA00051206"/>
    </source>
</evidence>
<feature type="binding site" description="in other chain" evidence="13">
    <location>
        <begin position="259"/>
        <end position="260"/>
    </location>
    <ligand>
        <name>deamido-NAD(+)</name>
        <dbReference type="ChEBI" id="CHEBI:58437"/>
        <note>ligand shared between two neighboring subunits</note>
    </ligand>
</feature>
<evidence type="ECO:0000256" key="6">
    <source>
        <dbReference type="ARBA" id="ARBA00022840"/>
    </source>
</evidence>
<dbReference type="PANTHER" id="PTHR23090:SF7">
    <property type="entry name" value="NH(3)-DEPENDENT NAD(+) SYNTHETASE"/>
    <property type="match status" value="1"/>
</dbReference>
<keyword evidence="3 13" id="KW-0436">Ligase</keyword>
<dbReference type="RefSeq" id="WP_075515082.1">
    <property type="nucleotide sequence ID" value="NZ_MODZ01000008.1"/>
</dbReference>
<dbReference type="GO" id="GO:0005524">
    <property type="term" value="F:ATP binding"/>
    <property type="evidence" value="ECO:0007669"/>
    <property type="project" value="UniProtKB-UniRule"/>
</dbReference>
<proteinExistence type="inferred from homology"/>
<dbReference type="UniPathway" id="UPA00253">
    <property type="reaction ID" value="UER00333"/>
</dbReference>
<dbReference type="PANTHER" id="PTHR23090">
    <property type="entry name" value="NH 3 /GLUTAMINE-DEPENDENT NAD + SYNTHETASE"/>
    <property type="match status" value="1"/>
</dbReference>
<keyword evidence="5 13" id="KW-0547">Nucleotide-binding</keyword>
<evidence type="ECO:0000256" key="11">
    <source>
        <dbReference type="ARBA" id="ARBA00066987"/>
    </source>
</evidence>
<comment type="pathway">
    <text evidence="13">Cofactor biosynthesis; NAD(+) biosynthesis; NAD(+) from deamido-NAD(+) (ammonia route): step 1/1.</text>
</comment>
<protein>
    <recommendedName>
        <fullName evidence="12 13">NH(3)-dependent NAD(+) synthetase</fullName>
        <ecNumber evidence="11 13">6.3.1.5</ecNumber>
    </recommendedName>
</protein>
<evidence type="ECO:0000256" key="4">
    <source>
        <dbReference type="ARBA" id="ARBA00022723"/>
    </source>
</evidence>
<dbReference type="AlphaFoldDB" id="A0A1S2MZL6"/>
<evidence type="ECO:0000256" key="14">
    <source>
        <dbReference type="RuleBase" id="RU003811"/>
    </source>
</evidence>
<evidence type="ECO:0000256" key="7">
    <source>
        <dbReference type="ARBA" id="ARBA00022842"/>
    </source>
</evidence>
<name>A0A1S2MZL6_9MICC</name>
<dbReference type="FunFam" id="3.40.50.620:FF:000015">
    <property type="entry name" value="NH(3)-dependent NAD(+) synthetase"/>
    <property type="match status" value="1"/>
</dbReference>
<dbReference type="NCBIfam" id="NF001979">
    <property type="entry name" value="PRK00768.1"/>
    <property type="match status" value="1"/>
</dbReference>
<feature type="binding site" evidence="13">
    <location>
        <position position="164"/>
    </location>
    <ligand>
        <name>Mg(2+)</name>
        <dbReference type="ChEBI" id="CHEBI:18420"/>
    </ligand>
</feature>
<reference evidence="17 18" key="1">
    <citation type="submission" date="2016-10" db="EMBL/GenBank/DDBJ databases">
        <title>Draft genome sequence of strain LCT isolated from the Shenzhou X spacecraft of China.</title>
        <authorList>
            <person name="Huang B."/>
        </authorList>
    </citation>
    <scope>NUCLEOTIDE SEQUENCE [LARGE SCALE GENOMIC DNA]</scope>
    <source>
        <strain evidence="17 18">LCT-H5</strain>
    </source>
</reference>
<feature type="binding site" evidence="13">
    <location>
        <position position="159"/>
    </location>
    <ligand>
        <name>ATP</name>
        <dbReference type="ChEBI" id="CHEBI:30616"/>
    </ligand>
</feature>
<dbReference type="SUPFAM" id="SSF52402">
    <property type="entry name" value="Adenine nucleotide alpha hydrolases-like"/>
    <property type="match status" value="1"/>
</dbReference>
<evidence type="ECO:0000313" key="17">
    <source>
        <dbReference type="EMBL" id="OIJ35572.1"/>
    </source>
</evidence>
<gene>
    <name evidence="13" type="primary">nadE</name>
    <name evidence="17" type="ORF">BK826_07570</name>
</gene>
<comment type="caution">
    <text evidence="17">The sequence shown here is derived from an EMBL/GenBank/DDBJ whole genome shotgun (WGS) entry which is preliminary data.</text>
</comment>
<feature type="domain" description="NAD/GMP synthase" evidence="16">
    <location>
        <begin position="24"/>
        <end position="264"/>
    </location>
</feature>
<dbReference type="OrthoDB" id="3266517at2"/>
<dbReference type="GO" id="GO:0005737">
    <property type="term" value="C:cytoplasm"/>
    <property type="evidence" value="ECO:0007669"/>
    <property type="project" value="InterPro"/>
</dbReference>
<sequence>MRELQQQIIDEMGVRPQIDPAEEIDRRVGFLCEYLRLTGAKGFVLGISGGIDSSLAGRLAQLAVERLASEGTEAEFVAVRLPYRTQADEADAQRALEFIRPQTSLVFDVEPATTGIERVYRAATGADLTDFTKGNVKARQRMIAQYAIAGDRSLLVIGTDHAAESVTGFFTKYGDGGADILPLFGLDKRQNQALLRELGAPEAVWTKKPTADLLDATPGREDEDELGITYDVIDDYLEGREVTEEQAEAIEHRYLITRHKRTTPVSLVDPWWKNDR</sequence>
<feature type="binding site" description="in other chain" evidence="13">
    <location>
        <position position="172"/>
    </location>
    <ligand>
        <name>deamido-NAD(+)</name>
        <dbReference type="ChEBI" id="CHEBI:58437"/>
        <note>ligand shared between two neighboring subunits</note>
    </ligand>
</feature>
<keyword evidence="4 13" id="KW-0479">Metal-binding</keyword>
<evidence type="ECO:0000256" key="1">
    <source>
        <dbReference type="ARBA" id="ARBA00005859"/>
    </source>
</evidence>
<dbReference type="GO" id="GO:0003952">
    <property type="term" value="F:NAD+ synthase (glutamine-hydrolyzing) activity"/>
    <property type="evidence" value="ECO:0007669"/>
    <property type="project" value="InterPro"/>
</dbReference>
<keyword evidence="7 13" id="KW-0460">Magnesium</keyword>
<comment type="subunit">
    <text evidence="2 13">Homodimer.</text>
</comment>
<evidence type="ECO:0000256" key="15">
    <source>
        <dbReference type="RuleBase" id="RU003812"/>
    </source>
</evidence>
<dbReference type="InterPro" id="IPR022926">
    <property type="entry name" value="NH(3)-dep_NAD(+)_synth"/>
</dbReference>
<accession>A0A1S2MZL6</accession>
<comment type="catalytic activity">
    <reaction evidence="9 13 15">
        <text>deamido-NAD(+) + NH4(+) + ATP = AMP + diphosphate + NAD(+) + H(+)</text>
        <dbReference type="Rhea" id="RHEA:21188"/>
        <dbReference type="ChEBI" id="CHEBI:15378"/>
        <dbReference type="ChEBI" id="CHEBI:28938"/>
        <dbReference type="ChEBI" id="CHEBI:30616"/>
        <dbReference type="ChEBI" id="CHEBI:33019"/>
        <dbReference type="ChEBI" id="CHEBI:57540"/>
        <dbReference type="ChEBI" id="CHEBI:58437"/>
        <dbReference type="ChEBI" id="CHEBI:456215"/>
        <dbReference type="EC" id="6.3.1.5"/>
    </reaction>
</comment>
<evidence type="ECO:0000256" key="5">
    <source>
        <dbReference type="ARBA" id="ARBA00022741"/>
    </source>
</evidence>
<dbReference type="CDD" id="cd00553">
    <property type="entry name" value="NAD_synthase"/>
    <property type="match status" value="1"/>
</dbReference>
<evidence type="ECO:0000256" key="10">
    <source>
        <dbReference type="ARBA" id="ARBA00055966"/>
    </source>
</evidence>
<dbReference type="InterPro" id="IPR003694">
    <property type="entry name" value="NAD_synthase"/>
</dbReference>
<dbReference type="InterPro" id="IPR014729">
    <property type="entry name" value="Rossmann-like_a/b/a_fold"/>
</dbReference>
<dbReference type="InterPro" id="IPR022310">
    <property type="entry name" value="NAD/GMP_synthase"/>
</dbReference>
<evidence type="ECO:0000256" key="13">
    <source>
        <dbReference type="HAMAP-Rule" id="MF_00193"/>
    </source>
</evidence>
<dbReference type="EMBL" id="MODZ01000008">
    <property type="protein sequence ID" value="OIJ35572.1"/>
    <property type="molecule type" value="Genomic_DNA"/>
</dbReference>
<comment type="similarity">
    <text evidence="1 13 14">Belongs to the NAD synthetase family.</text>
</comment>
<dbReference type="EC" id="6.3.1.5" evidence="11 13"/>
<keyword evidence="6 13" id="KW-0067">ATP-binding</keyword>
<organism evidence="17 18">
    <name type="scientific">Rothia kristinae</name>
    <dbReference type="NCBI Taxonomy" id="37923"/>
    <lineage>
        <taxon>Bacteria</taxon>
        <taxon>Bacillati</taxon>
        <taxon>Actinomycetota</taxon>
        <taxon>Actinomycetes</taxon>
        <taxon>Micrococcales</taxon>
        <taxon>Micrococcaceae</taxon>
        <taxon>Rothia</taxon>
    </lineage>
</organism>
<dbReference type="Pfam" id="PF02540">
    <property type="entry name" value="NAD_synthase"/>
    <property type="match status" value="1"/>
</dbReference>
<feature type="binding site" description="in other chain" evidence="13">
    <location>
        <position position="139"/>
    </location>
    <ligand>
        <name>deamido-NAD(+)</name>
        <dbReference type="ChEBI" id="CHEBI:58437"/>
        <note>ligand shared between two neighboring subunits</note>
    </ligand>
</feature>
<dbReference type="GO" id="GO:0004359">
    <property type="term" value="F:glutaminase activity"/>
    <property type="evidence" value="ECO:0007669"/>
    <property type="project" value="InterPro"/>
</dbReference>
<evidence type="ECO:0000256" key="3">
    <source>
        <dbReference type="ARBA" id="ARBA00022598"/>
    </source>
</evidence>
<keyword evidence="8 13" id="KW-0520">NAD</keyword>
<evidence type="ECO:0000256" key="2">
    <source>
        <dbReference type="ARBA" id="ARBA00011738"/>
    </source>
</evidence>
<feature type="binding site" evidence="13">
    <location>
        <position position="179"/>
    </location>
    <ligand>
        <name>deamido-NAD(+)</name>
        <dbReference type="ChEBI" id="CHEBI:58437"/>
        <note>ligand shared between two neighboring subunits</note>
    </ligand>
</feature>
<dbReference type="Gene3D" id="3.40.50.620">
    <property type="entry name" value="HUPs"/>
    <property type="match status" value="1"/>
</dbReference>